<dbReference type="Proteomes" id="UP000836788">
    <property type="component" value="Chromosome 9"/>
</dbReference>
<name>A0A8J9SI84_PHATR</name>
<sequence length="133" mass="15314">MRASPRTPSNAPRDESSLWLLFGPSSLVPKNSLSSPLGGPLASFGTQDETEERDFEIYEDFQILTAKRFQNKLAAVMQDEKRYREFQKIMKVGSTHMSLKENLEHILREHVARELDEEKEEKRILGMGFGETR</sequence>
<evidence type="ECO:0000313" key="1">
    <source>
        <dbReference type="EMBL" id="CAG9294434.1"/>
    </source>
</evidence>
<protein>
    <submittedName>
        <fullName evidence="1">Uncharacterized protein</fullName>
    </submittedName>
</protein>
<organism evidence="1">
    <name type="scientific">Phaeodactylum tricornutum</name>
    <name type="common">Diatom</name>
    <dbReference type="NCBI Taxonomy" id="2850"/>
    <lineage>
        <taxon>Eukaryota</taxon>
        <taxon>Sar</taxon>
        <taxon>Stramenopiles</taxon>
        <taxon>Ochrophyta</taxon>
        <taxon>Bacillariophyta</taxon>
        <taxon>Bacillariophyceae</taxon>
        <taxon>Bacillariophycidae</taxon>
        <taxon>Naviculales</taxon>
        <taxon>Phaeodactylaceae</taxon>
        <taxon>Phaeodactylum</taxon>
    </lineage>
</organism>
<accession>A0A8J9SI84</accession>
<gene>
    <name evidence="1" type="ORF">PTTT1_LOCUS54663</name>
</gene>
<dbReference type="EMBL" id="OU594950">
    <property type="protein sequence ID" value="CAG9294434.1"/>
    <property type="molecule type" value="Genomic_DNA"/>
</dbReference>
<dbReference type="AlphaFoldDB" id="A0A8J9SI84"/>
<reference evidence="1" key="1">
    <citation type="submission" date="2022-02" db="EMBL/GenBank/DDBJ databases">
        <authorList>
            <person name="Giguere J D."/>
        </authorList>
    </citation>
    <scope>NUCLEOTIDE SEQUENCE</scope>
    <source>
        <strain evidence="1">CCAP 1055/1</strain>
    </source>
</reference>
<proteinExistence type="predicted"/>